<dbReference type="EMBL" id="CABIJS010000548">
    <property type="protein sequence ID" value="VUZ53164.1"/>
    <property type="molecule type" value="Genomic_DNA"/>
</dbReference>
<dbReference type="Proteomes" id="UP000321570">
    <property type="component" value="Unassembled WGS sequence"/>
</dbReference>
<feature type="non-terminal residue" evidence="1">
    <location>
        <position position="1"/>
    </location>
</feature>
<protein>
    <submittedName>
        <fullName evidence="1">Uncharacterized protein</fullName>
    </submittedName>
</protein>
<keyword evidence="2" id="KW-1185">Reference proteome</keyword>
<reference evidence="1 2" key="1">
    <citation type="submission" date="2019-07" db="EMBL/GenBank/DDBJ databases">
        <authorList>
            <person name="Jastrzebski P J."/>
            <person name="Paukszto L."/>
            <person name="Jastrzebski P J."/>
        </authorList>
    </citation>
    <scope>NUCLEOTIDE SEQUENCE [LARGE SCALE GENOMIC DNA]</scope>
    <source>
        <strain evidence="1 2">WMS-il1</strain>
    </source>
</reference>
<organism evidence="1 2">
    <name type="scientific">Hymenolepis diminuta</name>
    <name type="common">Rat tapeworm</name>
    <dbReference type="NCBI Taxonomy" id="6216"/>
    <lineage>
        <taxon>Eukaryota</taxon>
        <taxon>Metazoa</taxon>
        <taxon>Spiralia</taxon>
        <taxon>Lophotrochozoa</taxon>
        <taxon>Platyhelminthes</taxon>
        <taxon>Cestoda</taxon>
        <taxon>Eucestoda</taxon>
        <taxon>Cyclophyllidea</taxon>
        <taxon>Hymenolepididae</taxon>
        <taxon>Hymenolepis</taxon>
    </lineage>
</organism>
<dbReference type="AlphaFoldDB" id="A0A564Z2Y3"/>
<proteinExistence type="predicted"/>
<evidence type="ECO:0000313" key="1">
    <source>
        <dbReference type="EMBL" id="VUZ53164.1"/>
    </source>
</evidence>
<name>A0A564Z2Y3_HYMDI</name>
<sequence length="167" mass="19465">RRRCQNCNDNGHKEVFYQDSSTNSSTRQKLEQQESINSDEAESRSTLALISNAVGLYVSMRYETTFLEKTIFKECYVTDRNINPVDLDWIDELNLIQFPDEKETCQTPTLEPTNAENLARELQRRERNDQDIIPHVPPRLDGISLVPRSISRQRPTDDQIYERACNI</sequence>
<accession>A0A564Z2Y3</accession>
<evidence type="ECO:0000313" key="2">
    <source>
        <dbReference type="Proteomes" id="UP000321570"/>
    </source>
</evidence>
<gene>
    <name evidence="1" type="ORF">WMSIL1_LOCUS11522</name>
</gene>